<dbReference type="SUPFAM" id="SSF47203">
    <property type="entry name" value="Acyl-CoA dehydrogenase C-terminal domain-like"/>
    <property type="match status" value="1"/>
</dbReference>
<dbReference type="InterPro" id="IPR006091">
    <property type="entry name" value="Acyl-CoA_Oxase/DH_mid-dom"/>
</dbReference>
<evidence type="ECO:0000259" key="9">
    <source>
        <dbReference type="Pfam" id="PF02770"/>
    </source>
</evidence>
<comment type="caution">
    <text evidence="12">The sequence shown here is derived from an EMBL/GenBank/DDBJ whole genome shotgun (WGS) entry which is preliminary data.</text>
</comment>
<keyword evidence="13" id="KW-1185">Reference proteome</keyword>
<evidence type="ECO:0000256" key="4">
    <source>
        <dbReference type="ARBA" id="ARBA00022827"/>
    </source>
</evidence>
<dbReference type="Gene3D" id="1.20.140.10">
    <property type="entry name" value="Butyryl-CoA Dehydrogenase, subunit A, domain 3"/>
    <property type="match status" value="2"/>
</dbReference>
<dbReference type="SUPFAM" id="SSF56645">
    <property type="entry name" value="Acyl-CoA dehydrogenase NM domain-like"/>
    <property type="match status" value="1"/>
</dbReference>
<evidence type="ECO:0000256" key="3">
    <source>
        <dbReference type="ARBA" id="ARBA00022630"/>
    </source>
</evidence>
<protein>
    <submittedName>
        <fullName evidence="12">Butyryl-CoA dehydrogenase</fullName>
        <ecNumber evidence="12">1.3.8.1</ecNumber>
    </submittedName>
</protein>
<dbReference type="Gene3D" id="1.10.540.10">
    <property type="entry name" value="Acyl-CoA dehydrogenase/oxidase, N-terminal domain"/>
    <property type="match status" value="1"/>
</dbReference>
<name>A0A841JPN3_9BACT</name>
<evidence type="ECO:0000256" key="5">
    <source>
        <dbReference type="ARBA" id="ARBA00023002"/>
    </source>
</evidence>
<dbReference type="FunFam" id="1.10.540.10:FF:000001">
    <property type="entry name" value="Very long-chain-specific acyl-CoA dehydrogenase, mitochondrial"/>
    <property type="match status" value="1"/>
</dbReference>
<dbReference type="InterPro" id="IPR009100">
    <property type="entry name" value="AcylCoA_DH/oxidase_NM_dom_sf"/>
</dbReference>
<dbReference type="InterPro" id="IPR037069">
    <property type="entry name" value="AcylCoA_DH/ox_N_sf"/>
</dbReference>
<dbReference type="InterPro" id="IPR013786">
    <property type="entry name" value="AcylCoA_DH/ox_N"/>
</dbReference>
<evidence type="ECO:0000313" key="13">
    <source>
        <dbReference type="Proteomes" id="UP000538666"/>
    </source>
</evidence>
<dbReference type="InterPro" id="IPR009075">
    <property type="entry name" value="AcylCo_DH/oxidase_C"/>
</dbReference>
<comment type="cofactor">
    <cofactor evidence="1 7">
        <name>FAD</name>
        <dbReference type="ChEBI" id="CHEBI:57692"/>
    </cofactor>
</comment>
<dbReference type="RefSeq" id="WP_050057622.1">
    <property type="nucleotide sequence ID" value="NZ_JACHEK010000001.1"/>
</dbReference>
<dbReference type="InterPro" id="IPR049426">
    <property type="entry name" value="Acyl-CoA-dh-like_C"/>
</dbReference>
<keyword evidence="3 7" id="KW-0285">Flavoprotein</keyword>
<dbReference type="OrthoDB" id="105706at2"/>
<dbReference type="FunFam" id="2.40.110.10:FF:000001">
    <property type="entry name" value="Acyl-CoA dehydrogenase, mitochondrial"/>
    <property type="match status" value="1"/>
</dbReference>
<dbReference type="GO" id="GO:0050660">
    <property type="term" value="F:flavin adenine dinucleotide binding"/>
    <property type="evidence" value="ECO:0007669"/>
    <property type="project" value="InterPro"/>
</dbReference>
<dbReference type="Pfam" id="PF21263">
    <property type="entry name" value="Acyl-CoA-dh_C"/>
    <property type="match status" value="1"/>
</dbReference>
<dbReference type="PANTHER" id="PTHR43884:SF12">
    <property type="entry name" value="ISOVALERYL-COA DEHYDROGENASE, MITOCHONDRIAL-RELATED"/>
    <property type="match status" value="1"/>
</dbReference>
<dbReference type="Gene3D" id="2.40.110.10">
    <property type="entry name" value="Butyryl-CoA Dehydrogenase, subunit A, domain 2"/>
    <property type="match status" value="1"/>
</dbReference>
<feature type="domain" description="Acyl-CoA dehydrogenase/oxidase C-terminal" evidence="8">
    <location>
        <begin position="264"/>
        <end position="428"/>
    </location>
</feature>
<proteinExistence type="inferred from homology"/>
<evidence type="ECO:0000256" key="1">
    <source>
        <dbReference type="ARBA" id="ARBA00001974"/>
    </source>
</evidence>
<evidence type="ECO:0000256" key="2">
    <source>
        <dbReference type="ARBA" id="ARBA00009347"/>
    </source>
</evidence>
<dbReference type="GO" id="GO:0016937">
    <property type="term" value="F:short-chain fatty acyl-CoA dehydrogenase activity"/>
    <property type="evidence" value="ECO:0007669"/>
    <property type="project" value="UniProtKB-EC"/>
</dbReference>
<feature type="domain" description="Acyl-CoA oxidase/dehydrogenase middle" evidence="9">
    <location>
        <begin position="154"/>
        <end position="252"/>
    </location>
</feature>
<dbReference type="Pfam" id="PF02771">
    <property type="entry name" value="Acyl-CoA_dh_N"/>
    <property type="match status" value="1"/>
</dbReference>
<dbReference type="EMBL" id="JACHEK010000001">
    <property type="protein sequence ID" value="MBB6142385.1"/>
    <property type="molecule type" value="Genomic_DNA"/>
</dbReference>
<evidence type="ECO:0000259" key="8">
    <source>
        <dbReference type="Pfam" id="PF00441"/>
    </source>
</evidence>
<keyword evidence="5 7" id="KW-0560">Oxidoreductase</keyword>
<comment type="catalytic activity">
    <reaction evidence="6">
        <text>a 2,3-saturated acyl-CoA + A = a 2,3-dehydroacyl-CoA + AH2</text>
        <dbReference type="Rhea" id="RHEA:48608"/>
        <dbReference type="ChEBI" id="CHEBI:13193"/>
        <dbReference type="ChEBI" id="CHEBI:17499"/>
        <dbReference type="ChEBI" id="CHEBI:60015"/>
        <dbReference type="ChEBI" id="CHEBI:65111"/>
    </reaction>
</comment>
<organism evidence="12 13">
    <name type="scientific">Silvibacterium bohemicum</name>
    <dbReference type="NCBI Taxonomy" id="1577686"/>
    <lineage>
        <taxon>Bacteria</taxon>
        <taxon>Pseudomonadati</taxon>
        <taxon>Acidobacteriota</taxon>
        <taxon>Terriglobia</taxon>
        <taxon>Terriglobales</taxon>
        <taxon>Acidobacteriaceae</taxon>
        <taxon>Silvibacterium</taxon>
    </lineage>
</organism>
<keyword evidence="4 7" id="KW-0274">FAD</keyword>
<reference evidence="12 13" key="1">
    <citation type="submission" date="2020-08" db="EMBL/GenBank/DDBJ databases">
        <title>Genomic Encyclopedia of Type Strains, Phase IV (KMG-IV): sequencing the most valuable type-strain genomes for metagenomic binning, comparative biology and taxonomic classification.</title>
        <authorList>
            <person name="Goeker M."/>
        </authorList>
    </citation>
    <scope>NUCLEOTIDE SEQUENCE [LARGE SCALE GENOMIC DNA]</scope>
    <source>
        <strain evidence="12 13">DSM 103733</strain>
    </source>
</reference>
<evidence type="ECO:0000256" key="6">
    <source>
        <dbReference type="ARBA" id="ARBA00052546"/>
    </source>
</evidence>
<dbReference type="Proteomes" id="UP000538666">
    <property type="component" value="Unassembled WGS sequence"/>
</dbReference>
<feature type="domain" description="Acyl-CoA dehydrogenase/oxidase N-terminal" evidence="10">
    <location>
        <begin position="37"/>
        <end position="148"/>
    </location>
</feature>
<evidence type="ECO:0000256" key="7">
    <source>
        <dbReference type="RuleBase" id="RU362125"/>
    </source>
</evidence>
<evidence type="ECO:0000313" key="12">
    <source>
        <dbReference type="EMBL" id="MBB6142385.1"/>
    </source>
</evidence>
<dbReference type="PANTHER" id="PTHR43884">
    <property type="entry name" value="ACYL-COA DEHYDROGENASE"/>
    <property type="match status" value="1"/>
</dbReference>
<accession>A0A841JPN3</accession>
<comment type="similarity">
    <text evidence="2 7">Belongs to the acyl-CoA dehydrogenase family.</text>
</comment>
<dbReference type="InterPro" id="IPR046373">
    <property type="entry name" value="Acyl-CoA_Oxase/DH_mid-dom_sf"/>
</dbReference>
<sequence length="609" mass="65423">MSTPVAPTPVAPTPVTGGSFLLQEADPAGIFTPEDFSDEQRQIADTTADFAANEILPAAAEIEAKNFDVTCALLRKAGELGLMAVDVPEEYGGLAMDKVTSAIIADRMSVLGSFSVAFSAHTGIGTLPLVWYGTPAQKTKYLPRLASGAWLSSYALSEATSGSDAMNMSARAVRDGDHYVLNGEKMWITNAGFSNLFTIFAKIADPADPDPSKTRMSAFLVERTTPGLSIGPEEHKLGIRGASTCPVILNDCRVPVENLLGEAGKGHHIAFNILNIGRFKLGAACVGGARNSLANAVSYAKERRAFGKAIAEFGLIQQKISDSATRIYVGESMAYRTIGAIDAALEAIPEAQANDSREIQKRIEEFAVECSILKVWGSEMLDAVVDHTLQIYAGYGYVEEYPAERAYRDSRINRIFEGTNEINRLIITGFLMKRALSGQLPLLAAIKDLMDELMSPPSFSGTEDNDDPLAREVQMLANAKKLALFAAGSASQKYMNGLGEQQEIMGALADIICEVYAFDSALARARKLAASASPHAQLAAQMTQLYAVSAFHIIEVAARQVIAAVAEGDMLRTQLAIFRRLVKHEPADTVALSRAVAKAVIDHGRYTMA</sequence>
<dbReference type="Pfam" id="PF02770">
    <property type="entry name" value="Acyl-CoA_dh_M"/>
    <property type="match status" value="1"/>
</dbReference>
<gene>
    <name evidence="12" type="ORF">HNQ77_000323</name>
</gene>
<dbReference type="AlphaFoldDB" id="A0A841JPN3"/>
<feature type="domain" description="Acyl-CoA dehydrogenase-like C-terminal" evidence="11">
    <location>
        <begin position="478"/>
        <end position="580"/>
    </location>
</feature>
<evidence type="ECO:0000259" key="11">
    <source>
        <dbReference type="Pfam" id="PF21263"/>
    </source>
</evidence>
<dbReference type="EC" id="1.3.8.1" evidence="12"/>
<evidence type="ECO:0000259" key="10">
    <source>
        <dbReference type="Pfam" id="PF02771"/>
    </source>
</evidence>
<dbReference type="Pfam" id="PF00441">
    <property type="entry name" value="Acyl-CoA_dh_1"/>
    <property type="match status" value="1"/>
</dbReference>
<dbReference type="InterPro" id="IPR036250">
    <property type="entry name" value="AcylCo_DH-like_C"/>
</dbReference>
<dbReference type="FunFam" id="1.20.140.10:FF:000019">
    <property type="entry name" value="Acyl-CoA dehydrogenase"/>
    <property type="match status" value="1"/>
</dbReference>